<dbReference type="Proteomes" id="UP000750197">
    <property type="component" value="Unassembled WGS sequence"/>
</dbReference>
<dbReference type="EMBL" id="JAHEAC010000144">
    <property type="protein sequence ID" value="MBX8645007.1"/>
    <property type="molecule type" value="Genomic_DNA"/>
</dbReference>
<dbReference type="Pfam" id="PF01814">
    <property type="entry name" value="Hemerythrin"/>
    <property type="match status" value="1"/>
</dbReference>
<comment type="caution">
    <text evidence="2">The sequence shown here is derived from an EMBL/GenBank/DDBJ whole genome shotgun (WGS) entry which is preliminary data.</text>
</comment>
<sequence length="141" mass="16209">MRPRELDISSLIDVLEEEHRRISGKLSEMSSMLEARNMEGFRSALNSIDDTLLQHMLDEEATLLREIIRAFGREGARESIEVFQEHVDIDALIKRMKKSLENGSSGTEEEITFLSSMLSEHFRKEHSRVFPCALDAARMLD</sequence>
<evidence type="ECO:0000313" key="4">
    <source>
        <dbReference type="Proteomes" id="UP000716004"/>
    </source>
</evidence>
<name>A0A8J7YQD0_9ARCH</name>
<reference evidence="2" key="1">
    <citation type="submission" date="2021-04" db="EMBL/GenBank/DDBJ databases">
        <title>Genomic insights into ecological role and evolution of a novel Thermoplasmata order Candidatus Sysuiplasmatales.</title>
        <authorList>
            <person name="Yuan Y."/>
        </authorList>
    </citation>
    <scope>NUCLEOTIDE SEQUENCE</scope>
    <source>
        <strain evidence="3">TUT19-bin139</strain>
        <strain evidence="2">YP2-bin.285</strain>
    </source>
</reference>
<dbReference type="InterPro" id="IPR012312">
    <property type="entry name" value="Hemerythrin-like"/>
</dbReference>
<protein>
    <submittedName>
        <fullName evidence="2">Hemerythrin domain-containing protein</fullName>
    </submittedName>
</protein>
<accession>A0A8J7YQD0</accession>
<feature type="domain" description="Hemerythrin-like" evidence="1">
    <location>
        <begin position="11"/>
        <end position="132"/>
    </location>
</feature>
<gene>
    <name evidence="2" type="ORF">J9259_07665</name>
    <name evidence="3" type="ORF">KIY12_09875</name>
</gene>
<evidence type="ECO:0000313" key="3">
    <source>
        <dbReference type="EMBL" id="MBX8645007.1"/>
    </source>
</evidence>
<dbReference type="AlphaFoldDB" id="A0A8J7YQD0"/>
<dbReference type="Proteomes" id="UP000716004">
    <property type="component" value="Unassembled WGS sequence"/>
</dbReference>
<dbReference type="EMBL" id="JAGVSJ010000023">
    <property type="protein sequence ID" value="MBX8632373.1"/>
    <property type="molecule type" value="Genomic_DNA"/>
</dbReference>
<evidence type="ECO:0000313" key="2">
    <source>
        <dbReference type="EMBL" id="MBX8632373.1"/>
    </source>
</evidence>
<organism evidence="2 4">
    <name type="scientific">Candidatus Sysuiplasma superficiale</name>
    <dbReference type="NCBI Taxonomy" id="2823368"/>
    <lineage>
        <taxon>Archaea</taxon>
        <taxon>Methanobacteriati</taxon>
        <taxon>Thermoplasmatota</taxon>
        <taxon>Thermoplasmata</taxon>
        <taxon>Candidatus Sysuiplasmatales</taxon>
        <taxon>Candidatus Sysuiplasmataceae</taxon>
        <taxon>Candidatus Sysuiplasma</taxon>
    </lineage>
</organism>
<proteinExistence type="predicted"/>
<dbReference type="Gene3D" id="1.20.120.520">
    <property type="entry name" value="nmb1532 protein domain like"/>
    <property type="match status" value="1"/>
</dbReference>
<evidence type="ECO:0000259" key="1">
    <source>
        <dbReference type="Pfam" id="PF01814"/>
    </source>
</evidence>